<sequence length="130" mass="14877">KLESLGLYYNSPEPAIIYVEYGFAINPTRVPRHLGDKHYIPKSARRGLKPLIYSLNLLNPEILLLRLNGLPPYLNLTIYKCSACKHCGLRSISEKVLLAHVKSKHNKDIKLAARQQTRHWLNDHIQQGLS</sequence>
<name>A0A8K0RPD0_9HYPO</name>
<keyword evidence="2" id="KW-1185">Reference proteome</keyword>
<reference evidence="1" key="1">
    <citation type="journal article" date="2021" name="Nat. Commun.">
        <title>Genetic determinants of endophytism in the Arabidopsis root mycobiome.</title>
        <authorList>
            <person name="Mesny F."/>
            <person name="Miyauchi S."/>
            <person name="Thiergart T."/>
            <person name="Pickel B."/>
            <person name="Atanasova L."/>
            <person name="Karlsson M."/>
            <person name="Huettel B."/>
            <person name="Barry K.W."/>
            <person name="Haridas S."/>
            <person name="Chen C."/>
            <person name="Bauer D."/>
            <person name="Andreopoulos W."/>
            <person name="Pangilinan J."/>
            <person name="LaButti K."/>
            <person name="Riley R."/>
            <person name="Lipzen A."/>
            <person name="Clum A."/>
            <person name="Drula E."/>
            <person name="Henrissat B."/>
            <person name="Kohler A."/>
            <person name="Grigoriev I.V."/>
            <person name="Martin F.M."/>
            <person name="Hacquard S."/>
        </authorList>
    </citation>
    <scope>NUCLEOTIDE SEQUENCE</scope>
    <source>
        <strain evidence="1">MPI-SDFR-AT-0068</strain>
    </source>
</reference>
<feature type="non-terminal residue" evidence="1">
    <location>
        <position position="130"/>
    </location>
</feature>
<gene>
    <name evidence="1" type="ORF">BKA59DRAFT_363362</name>
</gene>
<evidence type="ECO:0000313" key="2">
    <source>
        <dbReference type="Proteomes" id="UP000813427"/>
    </source>
</evidence>
<comment type="caution">
    <text evidence="1">The sequence shown here is derived from an EMBL/GenBank/DDBJ whole genome shotgun (WGS) entry which is preliminary data.</text>
</comment>
<evidence type="ECO:0000313" key="1">
    <source>
        <dbReference type="EMBL" id="KAH7235308.1"/>
    </source>
</evidence>
<dbReference type="AlphaFoldDB" id="A0A8K0RPD0"/>
<dbReference type="Proteomes" id="UP000813427">
    <property type="component" value="Unassembled WGS sequence"/>
</dbReference>
<dbReference type="EMBL" id="JAGPXF010000007">
    <property type="protein sequence ID" value="KAH7235308.1"/>
    <property type="molecule type" value="Genomic_DNA"/>
</dbReference>
<protein>
    <submittedName>
        <fullName evidence="1">Uncharacterized protein</fullName>
    </submittedName>
</protein>
<accession>A0A8K0RPD0</accession>
<organism evidence="1 2">
    <name type="scientific">Fusarium tricinctum</name>
    <dbReference type="NCBI Taxonomy" id="61284"/>
    <lineage>
        <taxon>Eukaryota</taxon>
        <taxon>Fungi</taxon>
        <taxon>Dikarya</taxon>
        <taxon>Ascomycota</taxon>
        <taxon>Pezizomycotina</taxon>
        <taxon>Sordariomycetes</taxon>
        <taxon>Hypocreomycetidae</taxon>
        <taxon>Hypocreales</taxon>
        <taxon>Nectriaceae</taxon>
        <taxon>Fusarium</taxon>
        <taxon>Fusarium tricinctum species complex</taxon>
    </lineage>
</organism>
<dbReference type="OrthoDB" id="5050681at2759"/>
<proteinExistence type="predicted"/>
<feature type="non-terminal residue" evidence="1">
    <location>
        <position position="1"/>
    </location>
</feature>